<gene>
    <name evidence="2" type="primary">HaOG210906</name>
    <name evidence="2" type="ORF">B5X24_HaOG210906</name>
</gene>
<feature type="region of interest" description="Disordered" evidence="1">
    <location>
        <begin position="45"/>
        <end position="67"/>
    </location>
</feature>
<dbReference type="EMBL" id="KZ150174">
    <property type="protein sequence ID" value="PZC72575.1"/>
    <property type="molecule type" value="Genomic_DNA"/>
</dbReference>
<accession>A0A2W1BFQ2</accession>
<feature type="non-terminal residue" evidence="2">
    <location>
        <position position="67"/>
    </location>
</feature>
<sequence length="67" mass="8117">IRRRTKVTDIAHRISKLKWQWAGHIARRADGRWGRKVLEWRPRTSKRSVGRPYKGRRRMLDAGRLQQ</sequence>
<organism evidence="2 3">
    <name type="scientific">Helicoverpa armigera</name>
    <name type="common">Cotton bollworm</name>
    <name type="synonym">Heliothis armigera</name>
    <dbReference type="NCBI Taxonomy" id="29058"/>
    <lineage>
        <taxon>Eukaryota</taxon>
        <taxon>Metazoa</taxon>
        <taxon>Ecdysozoa</taxon>
        <taxon>Arthropoda</taxon>
        <taxon>Hexapoda</taxon>
        <taxon>Insecta</taxon>
        <taxon>Pterygota</taxon>
        <taxon>Neoptera</taxon>
        <taxon>Endopterygota</taxon>
        <taxon>Lepidoptera</taxon>
        <taxon>Glossata</taxon>
        <taxon>Ditrysia</taxon>
        <taxon>Noctuoidea</taxon>
        <taxon>Noctuidae</taxon>
        <taxon>Heliothinae</taxon>
        <taxon>Helicoverpa</taxon>
    </lineage>
</organism>
<evidence type="ECO:0000256" key="1">
    <source>
        <dbReference type="SAM" id="MobiDB-lite"/>
    </source>
</evidence>
<evidence type="ECO:0008006" key="4">
    <source>
        <dbReference type="Google" id="ProtNLM"/>
    </source>
</evidence>
<evidence type="ECO:0000313" key="2">
    <source>
        <dbReference type="EMBL" id="PZC72575.1"/>
    </source>
</evidence>
<dbReference type="Proteomes" id="UP000249218">
    <property type="component" value="Unassembled WGS sequence"/>
</dbReference>
<dbReference type="AlphaFoldDB" id="A0A2W1BFQ2"/>
<feature type="compositionally biased region" description="Basic residues" evidence="1">
    <location>
        <begin position="45"/>
        <end position="57"/>
    </location>
</feature>
<name>A0A2W1BFQ2_HELAM</name>
<proteinExistence type="predicted"/>
<keyword evidence="3" id="KW-1185">Reference proteome</keyword>
<reference evidence="2 3" key="1">
    <citation type="journal article" date="2017" name="BMC Biol.">
        <title>Genomic innovations, transcriptional plasticity and gene loss underlying the evolution and divergence of two highly polyphagous and invasive Helicoverpa pest species.</title>
        <authorList>
            <person name="Pearce S.L."/>
            <person name="Clarke D.F."/>
            <person name="East P.D."/>
            <person name="Elfekih S."/>
            <person name="Gordon K.H."/>
            <person name="Jermiin L.S."/>
            <person name="McGaughran A."/>
            <person name="Oakeshott J.G."/>
            <person name="Papanikolaou A."/>
            <person name="Perera O.P."/>
            <person name="Rane R.V."/>
            <person name="Richards S."/>
            <person name="Tay W.T."/>
            <person name="Walsh T.K."/>
            <person name="Anderson A."/>
            <person name="Anderson C.J."/>
            <person name="Asgari S."/>
            <person name="Board P.G."/>
            <person name="Bretschneider A."/>
            <person name="Campbell P.M."/>
            <person name="Chertemps T."/>
            <person name="Christeller J.T."/>
            <person name="Coppin C.W."/>
            <person name="Downes S.J."/>
            <person name="Duan G."/>
            <person name="Farnsworth C.A."/>
            <person name="Good R.T."/>
            <person name="Han L.B."/>
            <person name="Han Y.C."/>
            <person name="Hatje K."/>
            <person name="Horne I."/>
            <person name="Huang Y.P."/>
            <person name="Hughes D.S."/>
            <person name="Jacquin-Joly E."/>
            <person name="James W."/>
            <person name="Jhangiani S."/>
            <person name="Kollmar M."/>
            <person name="Kuwar S.S."/>
            <person name="Li S."/>
            <person name="Liu N.Y."/>
            <person name="Maibeche M.T."/>
            <person name="Miller J.R."/>
            <person name="Montagne N."/>
            <person name="Perry T."/>
            <person name="Qu J."/>
            <person name="Song S.V."/>
            <person name="Sutton G.G."/>
            <person name="Vogel H."/>
            <person name="Walenz B.P."/>
            <person name="Xu W."/>
            <person name="Zhang H.J."/>
            <person name="Zou Z."/>
            <person name="Batterham P."/>
            <person name="Edwards O.R."/>
            <person name="Feyereisen R."/>
            <person name="Gibbs R.A."/>
            <person name="Heckel D.G."/>
            <person name="McGrath A."/>
            <person name="Robin C."/>
            <person name="Scherer S.E."/>
            <person name="Worley K.C."/>
            <person name="Wu Y.D."/>
        </authorList>
    </citation>
    <scope>NUCLEOTIDE SEQUENCE [LARGE SCALE GENOMIC DNA]</scope>
    <source>
        <strain evidence="2">Harm_GR_Male_#8</strain>
        <tissue evidence="2">Whole organism</tissue>
    </source>
</reference>
<feature type="non-terminal residue" evidence="2">
    <location>
        <position position="1"/>
    </location>
</feature>
<protein>
    <recommendedName>
        <fullName evidence="4">Endonuclease-reverse transcriptase</fullName>
    </recommendedName>
</protein>
<evidence type="ECO:0000313" key="3">
    <source>
        <dbReference type="Proteomes" id="UP000249218"/>
    </source>
</evidence>